<proteinExistence type="predicted"/>
<evidence type="ECO:0000313" key="2">
    <source>
        <dbReference type="EMBL" id="PCE41666.1"/>
    </source>
</evidence>
<evidence type="ECO:0000313" key="3">
    <source>
        <dbReference type="Proteomes" id="UP000218934"/>
    </source>
</evidence>
<protein>
    <submittedName>
        <fullName evidence="2">PilZ domain-containing protein</fullName>
    </submittedName>
</protein>
<gene>
    <name evidence="2" type="ORF">COO09_14215</name>
</gene>
<dbReference type="KEGG" id="rdi:CMV14_09290"/>
<feature type="domain" description="PilZ" evidence="1">
    <location>
        <begin position="16"/>
        <end position="95"/>
    </location>
</feature>
<dbReference type="AlphaFoldDB" id="A0A2A4FVG2"/>
<dbReference type="OrthoDB" id="7564913at2"/>
<dbReference type="SUPFAM" id="SSF141371">
    <property type="entry name" value="PilZ domain-like"/>
    <property type="match status" value="1"/>
</dbReference>
<keyword evidence="3" id="KW-1185">Reference proteome</keyword>
<organism evidence="2 3">
    <name type="scientific">Rhizorhabdus dicambivorans</name>
    <dbReference type="NCBI Taxonomy" id="1850238"/>
    <lineage>
        <taxon>Bacteria</taxon>
        <taxon>Pseudomonadati</taxon>
        <taxon>Pseudomonadota</taxon>
        <taxon>Alphaproteobacteria</taxon>
        <taxon>Sphingomonadales</taxon>
        <taxon>Sphingomonadaceae</taxon>
        <taxon>Rhizorhabdus</taxon>
    </lineage>
</organism>
<dbReference type="Pfam" id="PF07238">
    <property type="entry name" value="PilZ"/>
    <property type="match status" value="1"/>
</dbReference>
<evidence type="ECO:0000259" key="1">
    <source>
        <dbReference type="Pfam" id="PF07238"/>
    </source>
</evidence>
<dbReference type="GO" id="GO:0035438">
    <property type="term" value="F:cyclic-di-GMP binding"/>
    <property type="evidence" value="ECO:0007669"/>
    <property type="project" value="InterPro"/>
</dbReference>
<dbReference type="Proteomes" id="UP000218934">
    <property type="component" value="Unassembled WGS sequence"/>
</dbReference>
<reference evidence="2 3" key="1">
    <citation type="submission" date="2017-09" db="EMBL/GenBank/DDBJ databases">
        <title>The Catabolism of 3,6-Dichlorosalicylic acid is Initiated by the Cytochrome P450 Monooxygenase DsmABC in Rhizorhabdus dicambivorans Ndbn-20.</title>
        <authorList>
            <person name="Na L."/>
        </authorList>
    </citation>
    <scope>NUCLEOTIDE SEQUENCE [LARGE SCALE GENOMIC DNA]</scope>
    <source>
        <strain evidence="2 3">Ndbn-20m</strain>
    </source>
</reference>
<dbReference type="EMBL" id="NWUF01000013">
    <property type="protein sequence ID" value="PCE41666.1"/>
    <property type="molecule type" value="Genomic_DNA"/>
</dbReference>
<accession>A0A2A4FVG2</accession>
<dbReference type="InterPro" id="IPR009875">
    <property type="entry name" value="PilZ_domain"/>
</dbReference>
<dbReference type="RefSeq" id="WP_066964441.1">
    <property type="nucleotide sequence ID" value="NZ_CP023449.1"/>
</dbReference>
<name>A0A2A4FVG2_9SPHN</name>
<sequence>MSIASLLGFRQRPDARQDARNRILLRASLLASGRPTPVYLLDLSRKGALAHADQPPEPGETVWLVCRGNEVLSRTAWVRGNRFGLAFDQGLPAAKFEMLLAEGRRGLVSANPSSPRAATA</sequence>
<comment type="caution">
    <text evidence="2">The sequence shown here is derived from an EMBL/GenBank/DDBJ whole genome shotgun (WGS) entry which is preliminary data.</text>
</comment>